<name>A0A099I8I3_CLOIN</name>
<evidence type="ECO:0000313" key="1">
    <source>
        <dbReference type="EMBL" id="KGJ54284.1"/>
    </source>
</evidence>
<dbReference type="RefSeq" id="WP_044904152.1">
    <property type="nucleotide sequence ID" value="NZ_JQIF01000017.1"/>
</dbReference>
<comment type="caution">
    <text evidence="1">The sequence shown here is derived from an EMBL/GenBank/DDBJ whole genome shotgun (WGS) entry which is preliminary data.</text>
</comment>
<reference evidence="1 2" key="1">
    <citation type="submission" date="2014-08" db="EMBL/GenBank/DDBJ databases">
        <title>Clostridium innocuum, an unnegligible vancomycin-resistant pathogen causing extra-intestinal infections.</title>
        <authorList>
            <person name="Feng Y."/>
            <person name="Chiu C.-H."/>
        </authorList>
    </citation>
    <scope>NUCLEOTIDE SEQUENCE [LARGE SCALE GENOMIC DNA]</scope>
    <source>
        <strain evidence="1 2">AN88</strain>
    </source>
</reference>
<evidence type="ECO:0000313" key="2">
    <source>
        <dbReference type="Proteomes" id="UP000030008"/>
    </source>
</evidence>
<dbReference type="Proteomes" id="UP000030008">
    <property type="component" value="Unassembled WGS sequence"/>
</dbReference>
<gene>
    <name evidence="1" type="ORF">CIAN88_03855</name>
</gene>
<dbReference type="EMBL" id="JQIF01000017">
    <property type="protein sequence ID" value="KGJ54284.1"/>
    <property type="molecule type" value="Genomic_DNA"/>
</dbReference>
<dbReference type="AlphaFoldDB" id="A0A099I8I3"/>
<organism evidence="1 2">
    <name type="scientific">Clostridium innocuum</name>
    <dbReference type="NCBI Taxonomy" id="1522"/>
    <lineage>
        <taxon>Bacteria</taxon>
        <taxon>Bacillati</taxon>
        <taxon>Bacillota</taxon>
        <taxon>Clostridia</taxon>
        <taxon>Eubacteriales</taxon>
        <taxon>Clostridiaceae</taxon>
        <taxon>Clostridium</taxon>
    </lineage>
</organism>
<accession>A0A099I8I3</accession>
<sequence>MMQKEEFENYKHMIVSEQSIFHAYIDMRSNVQYHINVYVSPWYKAYNYIFWIQNTTKDKSRAFRTEHVTLDTFLANYVSNDKNTHEHLIREYLSEWIKTGVLNAEENNF</sequence>
<proteinExistence type="predicted"/>
<protein>
    <submittedName>
        <fullName evidence="1">Uncharacterized protein</fullName>
    </submittedName>
</protein>